<accession>A0A8B9RNT6</accession>
<reference evidence="5" key="2">
    <citation type="submission" date="2025-05" db="UniProtKB">
        <authorList>
            <consortium name="Ensembl"/>
        </authorList>
    </citation>
    <scope>IDENTIFICATION</scope>
</reference>
<evidence type="ECO:0000313" key="5">
    <source>
        <dbReference type="Ensembl" id="ENSAMXP00005055969.1"/>
    </source>
</evidence>
<dbReference type="Ensembl" id="ENSAMXT00005060496.1">
    <property type="protein sequence ID" value="ENSAMXP00005055969.1"/>
    <property type="gene ID" value="ENSAMXG00005024886.1"/>
</dbReference>
<dbReference type="KEGG" id="amex:103043159"/>
<feature type="coiled-coil region" evidence="2">
    <location>
        <begin position="87"/>
        <end position="125"/>
    </location>
</feature>
<evidence type="ECO:0000313" key="7">
    <source>
        <dbReference type="Proteomes" id="UP000752171"/>
    </source>
</evidence>
<dbReference type="EMBL" id="JAICCE010000011">
    <property type="protein sequence ID" value="KAG9271588.1"/>
    <property type="molecule type" value="Genomic_DNA"/>
</dbReference>
<dbReference type="AlphaFoldDB" id="A0A8B9RNT6"/>
<reference evidence="4 7" key="1">
    <citation type="submission" date="2021-07" db="EMBL/GenBank/DDBJ databases">
        <authorList>
            <person name="Imarazene B."/>
            <person name="Zahm M."/>
            <person name="Klopp C."/>
            <person name="Cabau C."/>
            <person name="Beille S."/>
            <person name="Jouanno E."/>
            <person name="Castinel A."/>
            <person name="Lluch J."/>
            <person name="Gil L."/>
            <person name="Kuchtly C."/>
            <person name="Lopez Roques C."/>
            <person name="Donnadieu C."/>
            <person name="Parrinello H."/>
            <person name="Journot L."/>
            <person name="Du K."/>
            <person name="Schartl M."/>
            <person name="Retaux S."/>
            <person name="Guiguen Y."/>
        </authorList>
    </citation>
    <scope>NUCLEOTIDE SEQUENCE [LARGE SCALE GENOMIC DNA]</scope>
    <source>
        <strain evidence="4">Pach_M1</strain>
        <tissue evidence="4">Testis</tissue>
    </source>
</reference>
<evidence type="ECO:0000313" key="6">
    <source>
        <dbReference type="Proteomes" id="UP000694621"/>
    </source>
</evidence>
<dbReference type="Proteomes" id="UP000752171">
    <property type="component" value="Unassembled WGS sequence"/>
</dbReference>
<feature type="domain" description="Trichohyalin-plectin-homology" evidence="3">
    <location>
        <begin position="137"/>
        <end position="479"/>
    </location>
</feature>
<organism evidence="5 6">
    <name type="scientific">Astyanax mexicanus</name>
    <name type="common">Blind cave fish</name>
    <name type="synonym">Astyanax fasciatus mexicanus</name>
    <dbReference type="NCBI Taxonomy" id="7994"/>
    <lineage>
        <taxon>Eukaryota</taxon>
        <taxon>Metazoa</taxon>
        <taxon>Chordata</taxon>
        <taxon>Craniata</taxon>
        <taxon>Vertebrata</taxon>
        <taxon>Euteleostomi</taxon>
        <taxon>Actinopterygii</taxon>
        <taxon>Neopterygii</taxon>
        <taxon>Teleostei</taxon>
        <taxon>Ostariophysi</taxon>
        <taxon>Characiformes</taxon>
        <taxon>Characoidei</taxon>
        <taxon>Acestrorhamphidae</taxon>
        <taxon>Acestrorhamphinae</taxon>
        <taxon>Astyanax</taxon>
    </lineage>
</organism>
<keyword evidence="1 2" id="KW-0175">Coiled coil</keyword>
<evidence type="ECO:0000256" key="2">
    <source>
        <dbReference type="SAM" id="Coils"/>
    </source>
</evidence>
<dbReference type="GeneID" id="103043159"/>
<name>A0A8B9RNT6_ASTMX</name>
<evidence type="ECO:0000313" key="4">
    <source>
        <dbReference type="EMBL" id="KAG9271588.1"/>
    </source>
</evidence>
<dbReference type="OrthoDB" id="331765at2759"/>
<dbReference type="CTD" id="129881"/>
<evidence type="ECO:0000256" key="1">
    <source>
        <dbReference type="ARBA" id="ARBA00023054"/>
    </source>
</evidence>
<dbReference type="PANTHER" id="PTHR28663:SF1">
    <property type="entry name" value="CILIA- AND FLAGELLA- ASSOCIATED PROTEIN 210"/>
    <property type="match status" value="1"/>
</dbReference>
<dbReference type="InterPro" id="IPR039986">
    <property type="entry name" value="CFAP210"/>
</dbReference>
<dbReference type="GO" id="GO:0005879">
    <property type="term" value="C:axonemal microtubule"/>
    <property type="evidence" value="ECO:0007669"/>
    <property type="project" value="TreeGrafter"/>
</dbReference>
<protein>
    <submittedName>
        <fullName evidence="4">Coiled-coil domain-containing protein 173</fullName>
    </submittedName>
</protein>
<sequence length="550" mass="64651">MTTVSTVQYGRRQGSCRKVHSAEVQTGPRQPIDLLQVTVLPRSEWLRLQDSLNQVNKHKDSLIEAAKQREAMHLRSKEVVKNWTNTIAGQRQKKLEAKKIREEIEEEERKRIDIEEAKYQEQKRKEAIERAKTQQYYQTDRVKGFHSALLLTEVLKEREAQIELRRREQNASKDVDKEVLAMIARREEEASQIEEQKALKKKQECLAVAESLKQQIKEHDHTKAWEKMEERKEAEEIQRLRQLFLWEQSMHEQNKQEEKRNIMRAHQKHLADRDIIQAQEAQKQDQEEENRRLFAEAKEKMMKLRKEKEEMLFRGMQRHREAIIERLAAQRQEQTSNEEELISKAVAQAEAKRIRQQREMDGKKAAMVKSIAAHREATLQEKERIDHEEKQKAAESLAAKKEADSIFLEKQQLKEQKMKEYAKTLQDTYVHQMVEKRELGKRIKKEDQKFEASNVKLIVEEEMQFQQYAKHVIQTAKAAQRNTYPLHKAAIEGIGGGLGPVFGGVRPSYLVHDESGAQMPNYVSGTTQDIKELNETIDIQQSKKRLGFTW</sequence>
<dbReference type="Proteomes" id="UP000694621">
    <property type="component" value="Unplaced"/>
</dbReference>
<dbReference type="InterPro" id="IPR043597">
    <property type="entry name" value="TPH_dom"/>
</dbReference>
<feature type="coiled-coil region" evidence="2">
    <location>
        <begin position="276"/>
        <end position="366"/>
    </location>
</feature>
<gene>
    <name evidence="5" type="primary">cfap210</name>
    <name evidence="4" type="synonym">CCDC173</name>
    <name evidence="4" type="ORF">AMEX_G14528</name>
</gene>
<dbReference type="Pfam" id="PF13868">
    <property type="entry name" value="TPH"/>
    <property type="match status" value="1"/>
</dbReference>
<evidence type="ECO:0000259" key="3">
    <source>
        <dbReference type="Pfam" id="PF13868"/>
    </source>
</evidence>
<dbReference type="PANTHER" id="PTHR28663">
    <property type="entry name" value="COILED-COIL DOMAIN-CONTAINING PROTEIN 173"/>
    <property type="match status" value="1"/>
</dbReference>
<proteinExistence type="predicted"/>